<reference evidence="2 3" key="1">
    <citation type="submission" date="2016-03" db="EMBL/GenBank/DDBJ databases">
        <title>EvidentialGene: Evidence-directed Construction of Genes on Genomes.</title>
        <authorList>
            <person name="Gilbert D.G."/>
            <person name="Choi J.-H."/>
            <person name="Mockaitis K."/>
            <person name="Colbourne J."/>
            <person name="Pfrender M."/>
        </authorList>
    </citation>
    <scope>NUCLEOTIDE SEQUENCE [LARGE SCALE GENOMIC DNA]</scope>
    <source>
        <strain evidence="2 3">Xinb3</strain>
        <tissue evidence="2">Complete organism</tissue>
    </source>
</reference>
<name>A0A164H1G8_9CRUS</name>
<dbReference type="STRING" id="35525.A0A164H1G8"/>
<evidence type="ECO:0000259" key="1">
    <source>
        <dbReference type="Pfam" id="PF00651"/>
    </source>
</evidence>
<comment type="caution">
    <text evidence="2">The sequence shown here is derived from an EMBL/GenBank/DDBJ whole genome shotgun (WGS) entry which is preliminary data.</text>
</comment>
<evidence type="ECO:0000313" key="3">
    <source>
        <dbReference type="Proteomes" id="UP000076858"/>
    </source>
</evidence>
<protein>
    <recommendedName>
        <fullName evidence="1">BTB domain-containing protein</fullName>
    </recommendedName>
</protein>
<dbReference type="SUPFAM" id="SSF54695">
    <property type="entry name" value="POZ domain"/>
    <property type="match status" value="1"/>
</dbReference>
<dbReference type="Gene3D" id="3.30.710.10">
    <property type="entry name" value="Potassium Channel Kv1.1, Chain A"/>
    <property type="match status" value="1"/>
</dbReference>
<dbReference type="InterPro" id="IPR011333">
    <property type="entry name" value="SKP1/BTB/POZ_sf"/>
</dbReference>
<dbReference type="PANTHER" id="PTHR24413">
    <property type="entry name" value="SPECKLE-TYPE POZ PROTEIN"/>
    <property type="match status" value="1"/>
</dbReference>
<dbReference type="EMBL" id="LRGB01013175">
    <property type="protein sequence ID" value="KZR99604.1"/>
    <property type="molecule type" value="Genomic_DNA"/>
</dbReference>
<feature type="domain" description="BTB" evidence="1">
    <location>
        <begin position="1"/>
        <end position="69"/>
    </location>
</feature>
<dbReference type="AlphaFoldDB" id="A0A164H1G8"/>
<dbReference type="Proteomes" id="UP000076858">
    <property type="component" value="Unassembled WGS sequence"/>
</dbReference>
<organism evidence="2 3">
    <name type="scientific">Daphnia magna</name>
    <dbReference type="NCBI Taxonomy" id="35525"/>
    <lineage>
        <taxon>Eukaryota</taxon>
        <taxon>Metazoa</taxon>
        <taxon>Ecdysozoa</taxon>
        <taxon>Arthropoda</taxon>
        <taxon>Crustacea</taxon>
        <taxon>Branchiopoda</taxon>
        <taxon>Diplostraca</taxon>
        <taxon>Cladocera</taxon>
        <taxon>Anomopoda</taxon>
        <taxon>Daphniidae</taxon>
        <taxon>Daphnia</taxon>
    </lineage>
</organism>
<keyword evidence="3" id="KW-1185">Reference proteome</keyword>
<proteinExistence type="predicted"/>
<sequence>MFQSGMQETNTRKVCIKNIKPDIFKQLLHYIYSGQTSSKLSEENAQPLFVAADMYDVDDLKYECVRFLLSCIKLENAINLMAWAHVHSIDSL</sequence>
<dbReference type="Pfam" id="PF00651">
    <property type="entry name" value="BTB"/>
    <property type="match status" value="1"/>
</dbReference>
<gene>
    <name evidence="2" type="ORF">APZ42_004461</name>
</gene>
<dbReference type="InterPro" id="IPR000210">
    <property type="entry name" value="BTB/POZ_dom"/>
</dbReference>
<accession>A0A164H1G8</accession>
<dbReference type="CDD" id="cd18186">
    <property type="entry name" value="BTB_POZ_ZBTB_KLHL-like"/>
    <property type="match status" value="1"/>
</dbReference>
<evidence type="ECO:0000313" key="2">
    <source>
        <dbReference type="EMBL" id="KZR99604.1"/>
    </source>
</evidence>